<dbReference type="Proteomes" id="UP000032679">
    <property type="component" value="Unassembled WGS sequence"/>
</dbReference>
<proteinExistence type="predicted"/>
<reference evidence="4 5" key="1">
    <citation type="submission" date="2012-10" db="EMBL/GenBank/DDBJ databases">
        <title>Genome sequencing of Tanticharoenia sakaeratensis NBRC 103193.</title>
        <authorList>
            <person name="Azuma Y."/>
            <person name="Hadano H."/>
            <person name="Hirakawa H."/>
            <person name="Matsushita K."/>
        </authorList>
    </citation>
    <scope>NUCLEOTIDE SEQUENCE [LARGE SCALE GENOMIC DNA]</scope>
    <source>
        <strain evidence="4 5">NBRC 103193</strain>
    </source>
</reference>
<gene>
    <name evidence="4" type="ORF">Tasa_031_076</name>
</gene>
<organism evidence="4 5">
    <name type="scientific">Tanticharoenia sakaeratensis NBRC 103193</name>
    <dbReference type="NCBI Taxonomy" id="1231623"/>
    <lineage>
        <taxon>Bacteria</taxon>
        <taxon>Pseudomonadati</taxon>
        <taxon>Pseudomonadota</taxon>
        <taxon>Alphaproteobacteria</taxon>
        <taxon>Acetobacterales</taxon>
        <taxon>Acetobacteraceae</taxon>
        <taxon>Tanticharoenia</taxon>
    </lineage>
</organism>
<dbReference type="PANTHER" id="PTHR44591">
    <property type="entry name" value="STRESS RESPONSE REGULATOR PROTEIN 1"/>
    <property type="match status" value="1"/>
</dbReference>
<dbReference type="SUPFAM" id="SSF52172">
    <property type="entry name" value="CheY-like"/>
    <property type="match status" value="1"/>
</dbReference>
<dbReference type="InterPro" id="IPR001789">
    <property type="entry name" value="Sig_transdc_resp-reg_receiver"/>
</dbReference>
<dbReference type="Pfam" id="PF00072">
    <property type="entry name" value="Response_reg"/>
    <property type="match status" value="1"/>
</dbReference>
<dbReference type="InterPro" id="IPR011006">
    <property type="entry name" value="CheY-like_superfamily"/>
</dbReference>
<dbReference type="PROSITE" id="PS50110">
    <property type="entry name" value="RESPONSE_REGULATORY"/>
    <property type="match status" value="1"/>
</dbReference>
<dbReference type="CDD" id="cd00156">
    <property type="entry name" value="REC"/>
    <property type="match status" value="1"/>
</dbReference>
<keyword evidence="1 2" id="KW-0597">Phosphoprotein</keyword>
<evidence type="ECO:0000256" key="2">
    <source>
        <dbReference type="PROSITE-ProRule" id="PRU00169"/>
    </source>
</evidence>
<evidence type="ECO:0000259" key="3">
    <source>
        <dbReference type="PROSITE" id="PS50110"/>
    </source>
</evidence>
<accession>A0A0D6MNJ9</accession>
<feature type="domain" description="Response regulatory" evidence="3">
    <location>
        <begin position="15"/>
        <end position="126"/>
    </location>
</feature>
<dbReference type="Gene3D" id="3.40.50.2300">
    <property type="match status" value="1"/>
</dbReference>
<dbReference type="EMBL" id="BALE01000031">
    <property type="protein sequence ID" value="GAN54858.1"/>
    <property type="molecule type" value="Genomic_DNA"/>
</dbReference>
<protein>
    <recommendedName>
        <fullName evidence="3">Response regulatory domain-containing protein</fullName>
    </recommendedName>
</protein>
<name>A0A0D6MNJ9_9PROT</name>
<dbReference type="PANTHER" id="PTHR44591:SF21">
    <property type="entry name" value="TWO-COMPONENT RESPONSE REGULATOR"/>
    <property type="match status" value="1"/>
</dbReference>
<evidence type="ECO:0000256" key="1">
    <source>
        <dbReference type="ARBA" id="ARBA00022553"/>
    </source>
</evidence>
<feature type="modified residue" description="4-aspartylphosphate" evidence="2">
    <location>
        <position position="61"/>
    </location>
</feature>
<dbReference type="SMART" id="SM00448">
    <property type="entry name" value="REC"/>
    <property type="match status" value="1"/>
</dbReference>
<evidence type="ECO:0000313" key="4">
    <source>
        <dbReference type="EMBL" id="GAN54858.1"/>
    </source>
</evidence>
<comment type="caution">
    <text evidence="4">The sequence shown here is derived from an EMBL/GenBank/DDBJ whole genome shotgun (WGS) entry which is preliminary data.</text>
</comment>
<dbReference type="InterPro" id="IPR050595">
    <property type="entry name" value="Bact_response_regulator"/>
</dbReference>
<evidence type="ECO:0000313" key="5">
    <source>
        <dbReference type="Proteomes" id="UP000032679"/>
    </source>
</evidence>
<dbReference type="AlphaFoldDB" id="A0A0D6MNJ9"/>
<sequence>MDMPDTASASSPQRRALVVEDDPAIALIVETILGAAGFAIDLRETGEAALEAAPADLLVADLTLPGAVGGVALSHRLRDRKPDLAVIYMSGAIDDDAGPDGAVAGAALIGKPFRRARLLAAVEEAFASRPAA</sequence>
<dbReference type="GO" id="GO:0000160">
    <property type="term" value="P:phosphorelay signal transduction system"/>
    <property type="evidence" value="ECO:0007669"/>
    <property type="project" value="InterPro"/>
</dbReference>
<dbReference type="STRING" id="1231623.Tasa_031_076"/>
<keyword evidence="5" id="KW-1185">Reference proteome</keyword>